<dbReference type="CDD" id="cd00180">
    <property type="entry name" value="PKc"/>
    <property type="match status" value="1"/>
</dbReference>
<feature type="compositionally biased region" description="Polar residues" evidence="5">
    <location>
        <begin position="602"/>
        <end position="656"/>
    </location>
</feature>
<dbReference type="PROSITE" id="PS00107">
    <property type="entry name" value="PROTEIN_KINASE_ATP"/>
    <property type="match status" value="1"/>
</dbReference>
<feature type="coiled-coil region" evidence="4">
    <location>
        <begin position="419"/>
        <end position="478"/>
    </location>
</feature>
<reference evidence="7 8" key="1">
    <citation type="submission" date="2017-06" db="EMBL/GenBank/DDBJ databases">
        <title>Comparative genomic analysis of Ambrosia Fusariam Clade fungi.</title>
        <authorList>
            <person name="Stajich J.E."/>
            <person name="Carrillo J."/>
            <person name="Kijimoto T."/>
            <person name="Eskalen A."/>
            <person name="O'Donnell K."/>
            <person name="Kasson M."/>
        </authorList>
    </citation>
    <scope>NUCLEOTIDE SEQUENCE [LARGE SCALE GENOMIC DNA]</scope>
    <source>
        <strain evidence="7">UCR3666</strain>
    </source>
</reference>
<dbReference type="PANTHER" id="PTHR44167">
    <property type="entry name" value="OVARIAN-SPECIFIC SERINE/THREONINE-PROTEIN KINASE LOK-RELATED"/>
    <property type="match status" value="1"/>
</dbReference>
<dbReference type="OrthoDB" id="248923at2759"/>
<proteinExistence type="predicted"/>
<dbReference type="STRING" id="2010991.A0A3M2RRC0"/>
<sequence>MGDWARGWTRVGQAGPSQHYGRPWAIEREHEELRIIDGWGNDDNWPGINKPLFSGPDAKRFDTKLAKLDDLGFGAFGRVEKVTYGSVYLARKRITRRRGRTIDDLRQECLTMEKLGDHRHIVKLVATYAPRSHELCLLIWPAAVCNLSILLEDLESLRLGDGDREDIMKRLDDLDIKDLSAIEPTPEDQDLDSATKCPLEYLRSVVGCIARAMAYCHRNDVRHLDIKPSNILLKADRVYLADFGISKDVSGQDQTMTEGLPGTERWRAPELYAGHGSSMQFSDIYSLGLVFLNIATVLYNVRLEDFDNALRYPDKLSREDQLYDRERKLKAHLEKLTSHALVTPPFMFTYEGQETVRPRPIVNLISRMITSNPKSRLHADKIDDKLSMLGGIHQIYHGECCKRPISWVENKWDAKFAGLASLRKENDRLKKKVDELEGRDKTYELRLKHEREAHEHAITALQNKLKSMEEKCCALEAEKVDKRKGAGRSPARPMMSRPARSSTLSLSSSIELEKSPKIRSTPTTPAPRPPLQPMSRSVHRFTAQRKAPQAPRNDSSPRLLNDLTPRASNEFPNSRSSSITNLTGYTLRSRGSGSKLPLPVTPNRSETPNFNRDQSLTDSSMASSVFSRNSIETTPTPVQGSPALNRNPLSLDSNKAPQWGQLPGLPPQRNERPTTPEPSSPALTMPLSPMSSPRTLRSDLASEYGDYTRRPSLHSQQSQKSWAEVATEGETLRKMIGRPRAHSNRSNRSNRQLEVEQV</sequence>
<dbReference type="GO" id="GO:0005524">
    <property type="term" value="F:ATP binding"/>
    <property type="evidence" value="ECO:0007669"/>
    <property type="project" value="UniProtKB-UniRule"/>
</dbReference>
<keyword evidence="1 3" id="KW-0547">Nucleotide-binding</keyword>
<evidence type="ECO:0000313" key="7">
    <source>
        <dbReference type="EMBL" id="RMJ07824.1"/>
    </source>
</evidence>
<dbReference type="PROSITE" id="PS50011">
    <property type="entry name" value="PROTEIN_KINASE_DOM"/>
    <property type="match status" value="1"/>
</dbReference>
<evidence type="ECO:0000256" key="3">
    <source>
        <dbReference type="PROSITE-ProRule" id="PRU10141"/>
    </source>
</evidence>
<evidence type="ECO:0000256" key="1">
    <source>
        <dbReference type="ARBA" id="ARBA00022741"/>
    </source>
</evidence>
<comment type="caution">
    <text evidence="7">The sequence shown here is derived from an EMBL/GenBank/DDBJ whole genome shotgun (WGS) entry which is preliminary data.</text>
</comment>
<feature type="domain" description="Protein kinase" evidence="6">
    <location>
        <begin position="65"/>
        <end position="396"/>
    </location>
</feature>
<feature type="compositionally biased region" description="Low complexity" evidence="5">
    <location>
        <begin position="496"/>
        <end position="510"/>
    </location>
</feature>
<dbReference type="Gene3D" id="3.30.200.20">
    <property type="entry name" value="Phosphorylase Kinase, domain 1"/>
    <property type="match status" value="1"/>
</dbReference>
<dbReference type="Proteomes" id="UP000277212">
    <property type="component" value="Unassembled WGS sequence"/>
</dbReference>
<accession>A0A3M2RRC0</accession>
<dbReference type="InterPro" id="IPR017441">
    <property type="entry name" value="Protein_kinase_ATP_BS"/>
</dbReference>
<dbReference type="AlphaFoldDB" id="A0A3M2RRC0"/>
<dbReference type="GO" id="GO:0044773">
    <property type="term" value="P:mitotic DNA damage checkpoint signaling"/>
    <property type="evidence" value="ECO:0007669"/>
    <property type="project" value="TreeGrafter"/>
</dbReference>
<dbReference type="Gene3D" id="1.10.510.10">
    <property type="entry name" value="Transferase(Phosphotransferase) domain 1"/>
    <property type="match status" value="1"/>
</dbReference>
<dbReference type="PANTHER" id="PTHR44167:SF24">
    <property type="entry name" value="SERINE_THREONINE-PROTEIN KINASE CHK2"/>
    <property type="match status" value="1"/>
</dbReference>
<dbReference type="InterPro" id="IPR011009">
    <property type="entry name" value="Kinase-like_dom_sf"/>
</dbReference>
<evidence type="ECO:0000313" key="8">
    <source>
        <dbReference type="Proteomes" id="UP000277212"/>
    </source>
</evidence>
<dbReference type="SMART" id="SM00220">
    <property type="entry name" value="S_TKc"/>
    <property type="match status" value="1"/>
</dbReference>
<dbReference type="GO" id="GO:0005634">
    <property type="term" value="C:nucleus"/>
    <property type="evidence" value="ECO:0007669"/>
    <property type="project" value="TreeGrafter"/>
</dbReference>
<evidence type="ECO:0000256" key="2">
    <source>
        <dbReference type="ARBA" id="ARBA00022840"/>
    </source>
</evidence>
<dbReference type="PROSITE" id="PS00108">
    <property type="entry name" value="PROTEIN_KINASE_ST"/>
    <property type="match status" value="1"/>
</dbReference>
<keyword evidence="8" id="KW-1185">Reference proteome</keyword>
<name>A0A3M2RRC0_9HYPO</name>
<keyword evidence="4" id="KW-0175">Coiled coil</keyword>
<feature type="compositionally biased region" description="Polar residues" evidence="5">
    <location>
        <begin position="566"/>
        <end position="592"/>
    </location>
</feature>
<keyword evidence="2 3" id="KW-0067">ATP-binding</keyword>
<organism evidence="7 8">
    <name type="scientific">Fusarium kuroshium</name>
    <dbReference type="NCBI Taxonomy" id="2010991"/>
    <lineage>
        <taxon>Eukaryota</taxon>
        <taxon>Fungi</taxon>
        <taxon>Dikarya</taxon>
        <taxon>Ascomycota</taxon>
        <taxon>Pezizomycotina</taxon>
        <taxon>Sordariomycetes</taxon>
        <taxon>Hypocreomycetidae</taxon>
        <taxon>Hypocreales</taxon>
        <taxon>Nectriaceae</taxon>
        <taxon>Fusarium</taxon>
        <taxon>Fusarium solani species complex</taxon>
    </lineage>
</organism>
<feature type="binding site" evidence="3">
    <location>
        <position position="92"/>
    </location>
    <ligand>
        <name>ATP</name>
        <dbReference type="ChEBI" id="CHEBI:30616"/>
    </ligand>
</feature>
<evidence type="ECO:0000259" key="6">
    <source>
        <dbReference type="PROSITE" id="PS50011"/>
    </source>
</evidence>
<feature type="region of interest" description="Disordered" evidence="5">
    <location>
        <begin position="481"/>
        <end position="758"/>
    </location>
</feature>
<evidence type="ECO:0000256" key="4">
    <source>
        <dbReference type="SAM" id="Coils"/>
    </source>
</evidence>
<dbReference type="InterPro" id="IPR000719">
    <property type="entry name" value="Prot_kinase_dom"/>
</dbReference>
<dbReference type="InterPro" id="IPR008271">
    <property type="entry name" value="Ser/Thr_kinase_AS"/>
</dbReference>
<dbReference type="EMBL" id="NKUJ01000320">
    <property type="protein sequence ID" value="RMJ07824.1"/>
    <property type="molecule type" value="Genomic_DNA"/>
</dbReference>
<feature type="compositionally biased region" description="Basic residues" evidence="5">
    <location>
        <begin position="735"/>
        <end position="745"/>
    </location>
</feature>
<dbReference type="Pfam" id="PF00069">
    <property type="entry name" value="Pkinase"/>
    <property type="match status" value="1"/>
</dbReference>
<dbReference type="SUPFAM" id="SSF56112">
    <property type="entry name" value="Protein kinase-like (PK-like)"/>
    <property type="match status" value="1"/>
</dbReference>
<protein>
    <recommendedName>
        <fullName evidence="6">Protein kinase domain-containing protein</fullName>
    </recommendedName>
</protein>
<evidence type="ECO:0000256" key="5">
    <source>
        <dbReference type="SAM" id="MobiDB-lite"/>
    </source>
</evidence>
<dbReference type="GO" id="GO:0004674">
    <property type="term" value="F:protein serine/threonine kinase activity"/>
    <property type="evidence" value="ECO:0007669"/>
    <property type="project" value="TreeGrafter"/>
</dbReference>
<gene>
    <name evidence="7" type="ORF">CDV36_012579</name>
</gene>